<dbReference type="InterPro" id="IPR014094">
    <property type="entry name" value="LpoB"/>
</dbReference>
<sequence>MRSIQTILLFFLCITANHAQVKKVAMLETITVSEDVGLMVKNMVRGELTKSISMQTGFEAFTRMDIDQMMKEMNFQESGMVSEEGREKLGAMSGADYVCVSKVTRDNQSYYLEGFLIDLQTGRIENPATSYVEGSTYQVNQGCRKMAMELVGLEITEEDLPQSAQIQGTEPGSYSPTIQIFSNSKDPVLKTNYGVTTSVIGFWDGGDCIIEINGTSGKFVRMEASSIYRSTKGNYTKLTIGSARIKNIIKHNDQGKWTCSFLWVTTNQGYVVNPSNSNSKYSYWDNTAELSLSSDGMSIIVKSKNPLLKDSEYELFSFSRTEPVEAEMIEE</sequence>
<dbReference type="AlphaFoldDB" id="A0A7X9XBJ9"/>
<dbReference type="RefSeq" id="WP_169658984.1">
    <property type="nucleotide sequence ID" value="NZ_JABANE010000073.1"/>
</dbReference>
<feature type="signal peptide" evidence="1">
    <location>
        <begin position="1"/>
        <end position="19"/>
    </location>
</feature>
<dbReference type="Pfam" id="PF13036">
    <property type="entry name" value="LpoB"/>
    <property type="match status" value="1"/>
</dbReference>
<evidence type="ECO:0000256" key="1">
    <source>
        <dbReference type="SAM" id="SignalP"/>
    </source>
</evidence>
<keyword evidence="1" id="KW-0732">Signal</keyword>
<evidence type="ECO:0000313" key="3">
    <source>
        <dbReference type="Proteomes" id="UP000576082"/>
    </source>
</evidence>
<proteinExistence type="predicted"/>
<gene>
    <name evidence="2" type="ORF">HHU12_22460</name>
</gene>
<dbReference type="EMBL" id="JABANE010000073">
    <property type="protein sequence ID" value="NME70753.1"/>
    <property type="molecule type" value="Genomic_DNA"/>
</dbReference>
<feature type="chain" id="PRO_5030577283" description="DUF4412 domain-containing protein" evidence="1">
    <location>
        <begin position="20"/>
        <end position="331"/>
    </location>
</feature>
<dbReference type="Gene3D" id="3.40.50.10610">
    <property type="entry name" value="ABC-type transport auxiliary lipoprotein component"/>
    <property type="match status" value="1"/>
</dbReference>
<evidence type="ECO:0000313" key="2">
    <source>
        <dbReference type="EMBL" id="NME70753.1"/>
    </source>
</evidence>
<evidence type="ECO:0008006" key="4">
    <source>
        <dbReference type="Google" id="ProtNLM"/>
    </source>
</evidence>
<accession>A0A7X9XBJ9</accession>
<protein>
    <recommendedName>
        <fullName evidence="4">DUF4412 domain-containing protein</fullName>
    </recommendedName>
</protein>
<name>A0A7X9XBJ9_9BACT</name>
<keyword evidence="3" id="KW-1185">Reference proteome</keyword>
<dbReference type="Proteomes" id="UP000576082">
    <property type="component" value="Unassembled WGS sequence"/>
</dbReference>
<comment type="caution">
    <text evidence="2">The sequence shown here is derived from an EMBL/GenBank/DDBJ whole genome shotgun (WGS) entry which is preliminary data.</text>
</comment>
<reference evidence="2 3" key="1">
    <citation type="submission" date="2020-04" db="EMBL/GenBank/DDBJ databases">
        <title>Flammeovirga sp. SR4, a novel species isolated from seawater.</title>
        <authorList>
            <person name="Wang X."/>
        </authorList>
    </citation>
    <scope>NUCLEOTIDE SEQUENCE [LARGE SCALE GENOMIC DNA]</scope>
    <source>
        <strain evidence="2 3">ATCC 23126</strain>
    </source>
</reference>
<organism evidence="2 3">
    <name type="scientific">Flammeovirga aprica JL-4</name>
    <dbReference type="NCBI Taxonomy" id="694437"/>
    <lineage>
        <taxon>Bacteria</taxon>
        <taxon>Pseudomonadati</taxon>
        <taxon>Bacteroidota</taxon>
        <taxon>Cytophagia</taxon>
        <taxon>Cytophagales</taxon>
        <taxon>Flammeovirgaceae</taxon>
        <taxon>Flammeovirga</taxon>
    </lineage>
</organism>